<dbReference type="EMBL" id="CP133548">
    <property type="protein sequence ID" value="WMS88547.1"/>
    <property type="molecule type" value="Genomic_DNA"/>
</dbReference>
<dbReference type="KEGG" id="plei:Q9312_06420"/>
<protein>
    <submittedName>
        <fullName evidence="2">ABC transporter substrate binding protein</fullName>
    </submittedName>
</protein>
<feature type="signal peptide" evidence="1">
    <location>
        <begin position="1"/>
        <end position="23"/>
    </location>
</feature>
<sequence length="328" mass="37232">MKHVIHRLSMLFCLFISATLWSATNEQEAGQETLVVPRVVFVLDNRAGNYLPILKGFREYSRKQVGRLIRIDLINSENLSQAELIQQLSGDYDLAVTIGISATKSVINNKADIPIFALKINQAELRALHRNGAKNQRLITGIFRDQPFERYAKLIQSALPQYKRVGVLLSQNSKTLKPDFDAVMRQYRFEPVVTIVRRNDLPQRVLERLANRSDIIVAIFDDDIYSPDNVKSHLLTAFRHQIPMIGVTRGYTDIGAAASLYSDDYELGNQTARQVIKILDLNSAELAPVYPDSFKLRVNYNVLRSFGISALDEAQIVRQIQQTKITTE</sequence>
<dbReference type="Gene3D" id="3.40.50.2300">
    <property type="match status" value="2"/>
</dbReference>
<reference evidence="2 3" key="1">
    <citation type="submission" date="2023-08" db="EMBL/GenBank/DDBJ databases">
        <title>Pleionea litopenaei sp. nov., isolated from stomach of juvenile Litopenaeus vannamei.</title>
        <authorList>
            <person name="Rho A.M."/>
            <person name="Hwang C.Y."/>
        </authorList>
    </citation>
    <scope>NUCLEOTIDE SEQUENCE [LARGE SCALE GENOMIC DNA]</scope>
    <source>
        <strain evidence="2 3">HL-JVS1</strain>
    </source>
</reference>
<evidence type="ECO:0000313" key="3">
    <source>
        <dbReference type="Proteomes" id="UP001239782"/>
    </source>
</evidence>
<proteinExistence type="predicted"/>
<accession>A0AA51RVU8</accession>
<dbReference type="AlphaFoldDB" id="A0AA51RVU8"/>
<evidence type="ECO:0000313" key="2">
    <source>
        <dbReference type="EMBL" id="WMS88547.1"/>
    </source>
</evidence>
<dbReference type="PANTHER" id="PTHR35271:SF1">
    <property type="entry name" value="ABC TRANSPORTER, SUBSTRATE-BINDING LIPOPROTEIN"/>
    <property type="match status" value="1"/>
</dbReference>
<keyword evidence="1" id="KW-0732">Signal</keyword>
<feature type="chain" id="PRO_5041360159" evidence="1">
    <location>
        <begin position="24"/>
        <end position="328"/>
    </location>
</feature>
<organism evidence="2 3">
    <name type="scientific">Pleionea litopenaei</name>
    <dbReference type="NCBI Taxonomy" id="3070815"/>
    <lineage>
        <taxon>Bacteria</taxon>
        <taxon>Pseudomonadati</taxon>
        <taxon>Pseudomonadota</taxon>
        <taxon>Gammaproteobacteria</taxon>
        <taxon>Oceanospirillales</taxon>
        <taxon>Pleioneaceae</taxon>
        <taxon>Pleionea</taxon>
    </lineage>
</organism>
<dbReference type="PANTHER" id="PTHR35271">
    <property type="entry name" value="ABC TRANSPORTER, SUBSTRATE-BINDING LIPOPROTEIN-RELATED"/>
    <property type="match status" value="1"/>
</dbReference>
<dbReference type="RefSeq" id="WP_309203761.1">
    <property type="nucleotide sequence ID" value="NZ_CP133548.1"/>
</dbReference>
<keyword evidence="3" id="KW-1185">Reference proteome</keyword>
<gene>
    <name evidence="2" type="ORF">Q9312_06420</name>
</gene>
<evidence type="ECO:0000256" key="1">
    <source>
        <dbReference type="SAM" id="SignalP"/>
    </source>
</evidence>
<dbReference type="Proteomes" id="UP001239782">
    <property type="component" value="Chromosome"/>
</dbReference>
<name>A0AA51RVU8_9GAMM</name>
<dbReference type="InterPro" id="IPR007487">
    <property type="entry name" value="ABC_transpt-TYRBP-like"/>
</dbReference>
<dbReference type="Pfam" id="PF04392">
    <property type="entry name" value="ABC_sub_bind"/>
    <property type="match status" value="1"/>
</dbReference>